<dbReference type="SUPFAM" id="SSF49299">
    <property type="entry name" value="PKD domain"/>
    <property type="match status" value="2"/>
</dbReference>
<accession>A0A6P3VF51</accession>
<dbReference type="PANTHER" id="PTHR11861">
    <property type="entry name" value="MELANOCYTE PROTEIN PMEL 17-RELATED"/>
    <property type="match status" value="1"/>
</dbReference>
<dbReference type="InterPro" id="IPR013783">
    <property type="entry name" value="Ig-like_fold"/>
</dbReference>
<dbReference type="CDD" id="cd00146">
    <property type="entry name" value="PKD"/>
    <property type="match status" value="1"/>
</dbReference>
<dbReference type="GO" id="GO:0005886">
    <property type="term" value="C:plasma membrane"/>
    <property type="evidence" value="ECO:0007669"/>
    <property type="project" value="TreeGrafter"/>
</dbReference>
<dbReference type="PANTHER" id="PTHR11861:SF10">
    <property type="entry name" value="TRANSMEMBRANE PROTEIN 130"/>
    <property type="match status" value="1"/>
</dbReference>
<dbReference type="OrthoDB" id="8510435at2759"/>
<dbReference type="Pfam" id="PF00801">
    <property type="entry name" value="PKD"/>
    <property type="match status" value="1"/>
</dbReference>
<keyword evidence="2" id="KW-0325">Glycoprotein</keyword>
<proteinExistence type="predicted"/>
<dbReference type="Proteomes" id="UP000515152">
    <property type="component" value="Chromosome 23"/>
</dbReference>
<gene>
    <name evidence="6" type="primary">tmem130</name>
</gene>
<dbReference type="AlphaFoldDB" id="A0A6P3VF51"/>
<dbReference type="KEGG" id="char:105888719"/>
<reference evidence="6" key="1">
    <citation type="submission" date="2025-08" db="UniProtKB">
        <authorList>
            <consortium name="RefSeq"/>
        </authorList>
    </citation>
    <scope>IDENTIFICATION</scope>
</reference>
<keyword evidence="3" id="KW-1133">Transmembrane helix</keyword>
<keyword evidence="3" id="KW-0472">Membrane</keyword>
<keyword evidence="1" id="KW-0732">Signal</keyword>
<dbReference type="Gene3D" id="2.60.40.10">
    <property type="entry name" value="Immunoglobulins"/>
    <property type="match status" value="1"/>
</dbReference>
<dbReference type="InterPro" id="IPR035986">
    <property type="entry name" value="PKD_dom_sf"/>
</dbReference>
<organism evidence="5 6">
    <name type="scientific">Clupea harengus</name>
    <name type="common">Atlantic herring</name>
    <dbReference type="NCBI Taxonomy" id="7950"/>
    <lineage>
        <taxon>Eukaryota</taxon>
        <taxon>Metazoa</taxon>
        <taxon>Chordata</taxon>
        <taxon>Craniata</taxon>
        <taxon>Vertebrata</taxon>
        <taxon>Euteleostomi</taxon>
        <taxon>Actinopterygii</taxon>
        <taxon>Neopterygii</taxon>
        <taxon>Teleostei</taxon>
        <taxon>Clupei</taxon>
        <taxon>Clupeiformes</taxon>
        <taxon>Clupeoidei</taxon>
        <taxon>Clupeidae</taxon>
        <taxon>Clupea</taxon>
    </lineage>
</organism>
<evidence type="ECO:0000259" key="4">
    <source>
        <dbReference type="PROSITE" id="PS50093"/>
    </source>
</evidence>
<protein>
    <submittedName>
        <fullName evidence="6">Transmembrane protein 130 isoform X1</fullName>
    </submittedName>
</protein>
<dbReference type="InterPro" id="IPR000601">
    <property type="entry name" value="PKD_dom"/>
</dbReference>
<feature type="domain" description="PKD" evidence="4">
    <location>
        <begin position="85"/>
        <end position="120"/>
    </location>
</feature>
<dbReference type="PROSITE" id="PS50093">
    <property type="entry name" value="PKD"/>
    <property type="match status" value="1"/>
</dbReference>
<evidence type="ECO:0000256" key="3">
    <source>
        <dbReference type="SAM" id="Phobius"/>
    </source>
</evidence>
<evidence type="ECO:0000256" key="2">
    <source>
        <dbReference type="ARBA" id="ARBA00023180"/>
    </source>
</evidence>
<name>A0A6P3VF51_CLUHA</name>
<evidence type="ECO:0000313" key="6">
    <source>
        <dbReference type="RefSeq" id="XP_012669915.2"/>
    </source>
</evidence>
<keyword evidence="3 6" id="KW-0812">Transmembrane</keyword>
<keyword evidence="5" id="KW-1185">Reference proteome</keyword>
<dbReference type="InterPro" id="IPR045219">
    <property type="entry name" value="PKAT"/>
</dbReference>
<sequence length="319" mass="35284">MYRFQRILGCLVVSYLVFSPILLSADELNHLIHASESNITGKLIFRQMEGNLTLMLSDGVLAADIPTDVLFKYVSPWHTPQSARITYSWDLGNGESVTGRDPVVHCNYKVPGNYTLKLRVGASGKHSRLSGRFTKELQVLDAIRSIKLKGPASYGVDQNISLTLLVGGSSPKWICWWILPDCLSTHVTDCSLVELYENKFTLSHTFSSEGTYCLEISAHNDVSMLQTSYSIHVQSGPSSHLLFILPCASVILAILILITISVCCPRHLTLKKKAEVSLNVSTYTTLEMKSPDGALCSQPVSQENEDLPLFFDPGQHYSS</sequence>
<dbReference type="InterPro" id="IPR046846">
    <property type="entry name" value="PKAT_KLD"/>
</dbReference>
<dbReference type="CTD" id="222865"/>
<dbReference type="GeneID" id="105888719"/>
<dbReference type="Pfam" id="PF20433">
    <property type="entry name" value="PKAT_KLD"/>
    <property type="match status" value="1"/>
</dbReference>
<feature type="transmembrane region" description="Helical" evidence="3">
    <location>
        <begin position="241"/>
        <end position="264"/>
    </location>
</feature>
<dbReference type="RefSeq" id="XP_012669915.2">
    <property type="nucleotide sequence ID" value="XM_012814461.3"/>
</dbReference>
<evidence type="ECO:0000313" key="5">
    <source>
        <dbReference type="Proteomes" id="UP000515152"/>
    </source>
</evidence>
<evidence type="ECO:0000256" key="1">
    <source>
        <dbReference type="ARBA" id="ARBA00022729"/>
    </source>
</evidence>